<feature type="compositionally biased region" description="Polar residues" evidence="2">
    <location>
        <begin position="237"/>
        <end position="248"/>
    </location>
</feature>
<organism evidence="3 4">
    <name type="scientific">Pseudocercospora fijiensis (strain CIRAD86)</name>
    <name type="common">Black leaf streak disease fungus</name>
    <name type="synonym">Mycosphaerella fijiensis</name>
    <dbReference type="NCBI Taxonomy" id="383855"/>
    <lineage>
        <taxon>Eukaryota</taxon>
        <taxon>Fungi</taxon>
        <taxon>Dikarya</taxon>
        <taxon>Ascomycota</taxon>
        <taxon>Pezizomycotina</taxon>
        <taxon>Dothideomycetes</taxon>
        <taxon>Dothideomycetidae</taxon>
        <taxon>Mycosphaerellales</taxon>
        <taxon>Mycosphaerellaceae</taxon>
        <taxon>Pseudocercospora</taxon>
    </lineage>
</organism>
<accession>M3BB53</accession>
<dbReference type="Proteomes" id="UP000016932">
    <property type="component" value="Unassembled WGS sequence"/>
</dbReference>
<evidence type="ECO:0000313" key="3">
    <source>
        <dbReference type="EMBL" id="EME86537.1"/>
    </source>
</evidence>
<evidence type="ECO:0000256" key="1">
    <source>
        <dbReference type="SAM" id="Coils"/>
    </source>
</evidence>
<evidence type="ECO:0000313" key="4">
    <source>
        <dbReference type="Proteomes" id="UP000016932"/>
    </source>
</evidence>
<name>M3BB53_PSEFD</name>
<reference evidence="3 4" key="1">
    <citation type="journal article" date="2012" name="PLoS Pathog.">
        <title>Diverse lifestyles and strategies of plant pathogenesis encoded in the genomes of eighteen Dothideomycetes fungi.</title>
        <authorList>
            <person name="Ohm R.A."/>
            <person name="Feau N."/>
            <person name="Henrissat B."/>
            <person name="Schoch C.L."/>
            <person name="Horwitz B.A."/>
            <person name="Barry K.W."/>
            <person name="Condon B.J."/>
            <person name="Copeland A.C."/>
            <person name="Dhillon B."/>
            <person name="Glaser F."/>
            <person name="Hesse C.N."/>
            <person name="Kosti I."/>
            <person name="LaButti K."/>
            <person name="Lindquist E.A."/>
            <person name="Lucas S."/>
            <person name="Salamov A.A."/>
            <person name="Bradshaw R.E."/>
            <person name="Ciuffetti L."/>
            <person name="Hamelin R.C."/>
            <person name="Kema G.H.J."/>
            <person name="Lawrence C."/>
            <person name="Scott J.A."/>
            <person name="Spatafora J.W."/>
            <person name="Turgeon B.G."/>
            <person name="de Wit P.J.G.M."/>
            <person name="Zhong S."/>
            <person name="Goodwin S.B."/>
            <person name="Grigoriev I.V."/>
        </authorList>
    </citation>
    <scope>NUCLEOTIDE SEQUENCE [LARGE SCALE GENOMIC DNA]</scope>
    <source>
        <strain evidence="3 4">CIRAD86</strain>
    </source>
</reference>
<dbReference type="HOGENOM" id="CLU_912537_0_0_1"/>
<sequence>MATPTDAFISKLKSNIATLSSDKLDLEQDKAKLQHQVANLQDEIAATQRKLEVAAQANSSGVGKPIDFDNIVKLEDELAQDRAEFKDFIIAANDKVAKAEATASHWKEKVEDEQRFSASLKRQLEDAKDTMKALRAQKTNAEKNATDAKALVMQQTKELAKAQKQKRAAEVKYSRQVISSDVDAGKTTTFNFSTPKAFGKPVPKSTSTFGRKPAAATKPAFSKASSKHPGDPPSKNQPPSKIMSQLSIGKTKDMPFVLDEDEDDIPLAQRRFMNASKRKNVHMQDGEDEDDEELIPIRIKRERIE</sequence>
<keyword evidence="1" id="KW-0175">Coiled coil</keyword>
<proteinExistence type="predicted"/>
<gene>
    <name evidence="3" type="ORF">MYCFIDRAFT_83647</name>
</gene>
<feature type="region of interest" description="Disordered" evidence="2">
    <location>
        <begin position="271"/>
        <end position="305"/>
    </location>
</feature>
<dbReference type="OrthoDB" id="10455639at2759"/>
<dbReference type="AlphaFoldDB" id="M3BB53"/>
<evidence type="ECO:0000256" key="2">
    <source>
        <dbReference type="SAM" id="MobiDB-lite"/>
    </source>
</evidence>
<dbReference type="VEuPathDB" id="FungiDB:MYCFIDRAFT_83647"/>
<dbReference type="GeneID" id="19342085"/>
<feature type="region of interest" description="Disordered" evidence="2">
    <location>
        <begin position="186"/>
        <end position="255"/>
    </location>
</feature>
<dbReference type="KEGG" id="pfj:MYCFIDRAFT_83647"/>
<feature type="coiled-coil region" evidence="1">
    <location>
        <begin position="9"/>
        <end position="57"/>
    </location>
</feature>
<dbReference type="RefSeq" id="XP_007922890.1">
    <property type="nucleotide sequence ID" value="XM_007924699.1"/>
</dbReference>
<protein>
    <submittedName>
        <fullName evidence="3">Uncharacterized protein</fullName>
    </submittedName>
</protein>
<dbReference type="EMBL" id="KB446556">
    <property type="protein sequence ID" value="EME86537.1"/>
    <property type="molecule type" value="Genomic_DNA"/>
</dbReference>
<feature type="coiled-coil region" evidence="1">
    <location>
        <begin position="117"/>
        <end position="172"/>
    </location>
</feature>
<keyword evidence="4" id="KW-1185">Reference proteome</keyword>